<evidence type="ECO:0000313" key="3">
    <source>
        <dbReference type="Proteomes" id="UP000317315"/>
    </source>
</evidence>
<dbReference type="InterPro" id="IPR036866">
    <property type="entry name" value="RibonucZ/Hydroxyglut_hydro"/>
</dbReference>
<sequence>MKLTKETLKGKLVFLGTAGARYVAFGFERQAGGLYFGFPELNIHVDPGPGAFVHSHRKGIEPFWTDVVILSHRHLDHCADVNHILESMTLGGKKKRGELFCPSDCIDEDPVVLKYTRSNIEKTTVLKEGFETKLSEDLSFKTPIRHLHGVETYGLIFSWRERKFGYISDTKFFDGLISAYKEVKDLLILNVTLFNPNPRIDHLSVPDAEKIIGEIKPKVTILTHFGRTMLRAKPWEVALDLTKRLGVKVIAAYDNMILDLNTLSVVKQR</sequence>
<dbReference type="EMBL" id="FXTM01000004">
    <property type="protein sequence ID" value="SMO44200.1"/>
    <property type="molecule type" value="Genomic_DNA"/>
</dbReference>
<dbReference type="CDD" id="cd07741">
    <property type="entry name" value="metallo-hydrolase-like_MBL-fold"/>
    <property type="match status" value="1"/>
</dbReference>
<dbReference type="PANTHER" id="PTHR42663">
    <property type="entry name" value="HYDROLASE C777.06C-RELATED-RELATED"/>
    <property type="match status" value="1"/>
</dbReference>
<dbReference type="Proteomes" id="UP000317315">
    <property type="component" value="Unassembled WGS sequence"/>
</dbReference>
<evidence type="ECO:0000259" key="1">
    <source>
        <dbReference type="Pfam" id="PF12706"/>
    </source>
</evidence>
<dbReference type="RefSeq" id="WP_246051301.1">
    <property type="nucleotide sequence ID" value="NZ_FXTM01000004.1"/>
</dbReference>
<evidence type="ECO:0000313" key="2">
    <source>
        <dbReference type="EMBL" id="SMO44200.1"/>
    </source>
</evidence>
<accession>A0A521BBR7</accession>
<keyword evidence="3" id="KW-1185">Reference proteome</keyword>
<protein>
    <submittedName>
        <fullName evidence="2">Ribonuclease BN, tRNA processing enzyme</fullName>
    </submittedName>
</protein>
<dbReference type="SUPFAM" id="SSF56281">
    <property type="entry name" value="Metallo-hydrolase/oxidoreductase"/>
    <property type="match status" value="1"/>
</dbReference>
<organism evidence="2 3">
    <name type="scientific">Balnearium lithotrophicum</name>
    <dbReference type="NCBI Taxonomy" id="223788"/>
    <lineage>
        <taxon>Bacteria</taxon>
        <taxon>Pseudomonadati</taxon>
        <taxon>Aquificota</taxon>
        <taxon>Aquificia</taxon>
        <taxon>Desulfurobacteriales</taxon>
        <taxon>Desulfurobacteriaceae</taxon>
        <taxon>Balnearium</taxon>
    </lineage>
</organism>
<gene>
    <name evidence="2" type="ORF">SAMN06269117_104106</name>
</gene>
<feature type="domain" description="Metallo-beta-lactamase" evidence="1">
    <location>
        <begin position="42"/>
        <end position="225"/>
    </location>
</feature>
<dbReference type="InterPro" id="IPR001279">
    <property type="entry name" value="Metallo-B-lactamas"/>
</dbReference>
<proteinExistence type="predicted"/>
<name>A0A521BBR7_9BACT</name>
<reference evidence="2 3" key="1">
    <citation type="submission" date="2017-05" db="EMBL/GenBank/DDBJ databases">
        <authorList>
            <person name="Varghese N."/>
            <person name="Submissions S."/>
        </authorList>
    </citation>
    <scope>NUCLEOTIDE SEQUENCE [LARGE SCALE GENOMIC DNA]</scope>
    <source>
        <strain evidence="2 3">DSM 16304</strain>
    </source>
</reference>
<dbReference type="PANTHER" id="PTHR42663:SF6">
    <property type="entry name" value="HYDROLASE C777.06C-RELATED"/>
    <property type="match status" value="1"/>
</dbReference>
<dbReference type="Pfam" id="PF12706">
    <property type="entry name" value="Lactamase_B_2"/>
    <property type="match status" value="1"/>
</dbReference>
<dbReference type="AlphaFoldDB" id="A0A521BBR7"/>
<dbReference type="Gene3D" id="3.60.15.10">
    <property type="entry name" value="Ribonuclease Z/Hydroxyacylglutathione hydrolase-like"/>
    <property type="match status" value="1"/>
</dbReference>